<dbReference type="EMBL" id="LAZP02000952">
    <property type="protein sequence ID" value="PFH55386.1"/>
    <property type="molecule type" value="Genomic_DNA"/>
</dbReference>
<evidence type="ECO:0000313" key="2">
    <source>
        <dbReference type="EMBL" id="PFH55386.1"/>
    </source>
</evidence>
<dbReference type="PANTHER" id="PTHR16220">
    <property type="entry name" value="WD REPEAT PROTEIN 8-RELATED"/>
    <property type="match status" value="1"/>
</dbReference>
<reference evidence="2 3" key="1">
    <citation type="journal article" date="2015" name="BMC Genomics">
        <title>Gene expression during zombie ant biting behavior reflects the complexity underlying fungal parasitic behavioral manipulation.</title>
        <authorList>
            <person name="de Bekker C."/>
            <person name="Ohm R.A."/>
            <person name="Loreto R.G."/>
            <person name="Sebastian A."/>
            <person name="Albert I."/>
            <person name="Merrow M."/>
            <person name="Brachmann A."/>
            <person name="Hughes D.P."/>
        </authorList>
    </citation>
    <scope>NUCLEOTIDE SEQUENCE [LARGE SCALE GENOMIC DNA]</scope>
    <source>
        <strain evidence="2 3">SC16a</strain>
    </source>
</reference>
<dbReference type="GO" id="GO:0005815">
    <property type="term" value="C:microtubule organizing center"/>
    <property type="evidence" value="ECO:0007669"/>
    <property type="project" value="TreeGrafter"/>
</dbReference>
<dbReference type="SUPFAM" id="SSF82171">
    <property type="entry name" value="DPP6 N-terminal domain-like"/>
    <property type="match status" value="1"/>
</dbReference>
<dbReference type="PANTHER" id="PTHR16220:SF0">
    <property type="entry name" value="WD REPEAT-CONTAINING PROTEIN WRAP73"/>
    <property type="match status" value="1"/>
</dbReference>
<evidence type="ECO:0008006" key="4">
    <source>
        <dbReference type="Google" id="ProtNLM"/>
    </source>
</evidence>
<dbReference type="InterPro" id="IPR015943">
    <property type="entry name" value="WD40/YVTN_repeat-like_dom_sf"/>
</dbReference>
<sequence>MHSSPVFAASSLCKPSPDGEFIATLISSTLSVRSVASLRLVRVAKLATASDGPINNLVWAPSSAKVLVSTSLQIHVFSAADLAFHASAHISASPAGKPAAVFFGSRDTEVLVCSALNFSVLNLTTSEIVEISSPKFYQPSTAERGFCLRPGTGHLALLTRAGGKDLVSLHHPATRQVQGSWAPDTVDAQGLAWTPDGRWLLLWDSPAHGHRLSVYTADGQHFRTVDATSLSLGHCSASEKALELGVKACQPSPNSDMCAIGDYSRGVTLLNTRWWRQIMRLLHPSAIIPSDTVQVWQEQMMAIGDQHPDQPFLRATLSIAPAGPSPGTKQTSPGCSLAAFDASSTLLATRLDDSPSTTWIWDVAAGELRAVLMFHSHVTFSWHPANAELLLISCQDEARRGTSFVWDPLSEGPIPVKALPTAGRRQVSWVSRQTESPELLVADAERYVLLSLSESNPWPGSEPDTDDDSSALDDTFFFKHQP</sequence>
<evidence type="ECO:0000313" key="3">
    <source>
        <dbReference type="Proteomes" id="UP000037136"/>
    </source>
</evidence>
<gene>
    <name evidence="2" type="ORF">XA68_18439</name>
</gene>
<comment type="caution">
    <text evidence="2">The sequence shown here is derived from an EMBL/GenBank/DDBJ whole genome shotgun (WGS) entry which is preliminary data.</text>
</comment>
<dbReference type="Gene3D" id="2.130.10.10">
    <property type="entry name" value="YVTN repeat-like/Quinoprotein amine dehydrogenase"/>
    <property type="match status" value="1"/>
</dbReference>
<dbReference type="GO" id="GO:1990811">
    <property type="term" value="C:MWP complex"/>
    <property type="evidence" value="ECO:0007669"/>
    <property type="project" value="TreeGrafter"/>
</dbReference>
<organism evidence="2 3">
    <name type="scientific">Ophiocordyceps unilateralis</name>
    <name type="common">Zombie-ant fungus</name>
    <name type="synonym">Torrubia unilateralis</name>
    <dbReference type="NCBI Taxonomy" id="268505"/>
    <lineage>
        <taxon>Eukaryota</taxon>
        <taxon>Fungi</taxon>
        <taxon>Dikarya</taxon>
        <taxon>Ascomycota</taxon>
        <taxon>Pezizomycotina</taxon>
        <taxon>Sordariomycetes</taxon>
        <taxon>Hypocreomycetidae</taxon>
        <taxon>Hypocreales</taxon>
        <taxon>Ophiocordycipitaceae</taxon>
        <taxon>Ophiocordyceps</taxon>
    </lineage>
</organism>
<feature type="region of interest" description="Disordered" evidence="1">
    <location>
        <begin position="454"/>
        <end position="474"/>
    </location>
</feature>
<dbReference type="InterPro" id="IPR052778">
    <property type="entry name" value="Centrosome-WD_assoc"/>
</dbReference>
<dbReference type="Proteomes" id="UP000037136">
    <property type="component" value="Unassembled WGS sequence"/>
</dbReference>
<dbReference type="STRING" id="268505.A0A2A9P3E1"/>
<keyword evidence="3" id="KW-1185">Reference proteome</keyword>
<accession>A0A2A9P3E1</accession>
<protein>
    <recommendedName>
        <fullName evidence="4">Anaphase-promoting complex subunit 4 WD40 domain-containing protein</fullName>
    </recommendedName>
</protein>
<evidence type="ECO:0000256" key="1">
    <source>
        <dbReference type="SAM" id="MobiDB-lite"/>
    </source>
</evidence>
<proteinExistence type="predicted"/>
<dbReference type="AlphaFoldDB" id="A0A2A9P3E1"/>
<name>A0A2A9P3E1_OPHUN</name>
<reference evidence="2 3" key="2">
    <citation type="journal article" date="2017" name="Sci. Rep.">
        <title>Ant-infecting Ophiocordyceps genomes reveal a high diversity of potential behavioral manipulation genes and a possible major role for enterotoxins.</title>
        <authorList>
            <person name="de Bekker C."/>
            <person name="Ohm R.A."/>
            <person name="Evans H.C."/>
            <person name="Brachmann A."/>
            <person name="Hughes D.P."/>
        </authorList>
    </citation>
    <scope>NUCLEOTIDE SEQUENCE [LARGE SCALE GENOMIC DNA]</scope>
    <source>
        <strain evidence="2 3">SC16a</strain>
    </source>
</reference>
<dbReference type="OrthoDB" id="308690at2759"/>
<dbReference type="GO" id="GO:1990810">
    <property type="term" value="P:microtubule anchoring at mitotic spindle pole body"/>
    <property type="evidence" value="ECO:0007669"/>
    <property type="project" value="TreeGrafter"/>
</dbReference>